<dbReference type="EMBL" id="FOZG01000003">
    <property type="protein sequence ID" value="SFS11472.1"/>
    <property type="molecule type" value="Genomic_DNA"/>
</dbReference>
<dbReference type="Gene3D" id="1.25.40.10">
    <property type="entry name" value="Tetratricopeptide repeat domain"/>
    <property type="match status" value="1"/>
</dbReference>
<keyword evidence="4" id="KW-1185">Reference proteome</keyword>
<dbReference type="Pfam" id="PF13432">
    <property type="entry name" value="TPR_16"/>
    <property type="match status" value="1"/>
</dbReference>
<sequence length="545" mass="58612">MTRQGNRGGAEDVQARIGRALAANDIAGAARLAEAALRQGLTGPMLLNLAAWAREEAGDYAGAHRLLARALAQAPGDVLISGAIGAVLRKEGRYDEALALLDRVVAAEPRHAAAWLERGYVLDALRERTAAAASYARALAVDPALAPAHGKLADAASQAGDGNTAQAHAARALALDPNEPSAVAALATLEIEARDGSAAEARLRALLAAGVKGEDRTRALTLLGDALDRQGRTQEAFASWSAAQGHFRRVHAGLLKPQPPAAPSHRQFIERIRQQVAAGPVVPAAPPVTAVPGAAARHVFLLGYPRSGTTLVENVLASASDVVALEERDTFAGIDGVLVANDGAMPDLDALPADMIERCRADYWARVRTLAGDVEGRCFVDMNPFNGIKLPIIARLFPDARILLMRRDPRDVVLSCFRINFTPSPAAWCFSDLVEAARHYDALMELTELCRERLPLAVHEVRYDQLVSAFEPTVRAFADFIGLPWTDDFRRFDRTAQSRGVRTASATQVRRGLYDGRGQWRRYATELAPVLPLLAPWVARFGFDA</sequence>
<dbReference type="SUPFAM" id="SSF48452">
    <property type="entry name" value="TPR-like"/>
    <property type="match status" value="1"/>
</dbReference>
<dbReference type="SUPFAM" id="SSF52540">
    <property type="entry name" value="P-loop containing nucleoside triphosphate hydrolases"/>
    <property type="match status" value="1"/>
</dbReference>
<dbReference type="InterPro" id="IPR011990">
    <property type="entry name" value="TPR-like_helical_dom_sf"/>
</dbReference>
<evidence type="ECO:0000313" key="4">
    <source>
        <dbReference type="Proteomes" id="UP000198824"/>
    </source>
</evidence>
<keyword evidence="2" id="KW-0802">TPR repeat</keyword>
<organism evidence="3 4">
    <name type="scientific">Sphingomonas jatrophae</name>
    <dbReference type="NCBI Taxonomy" id="1166337"/>
    <lineage>
        <taxon>Bacteria</taxon>
        <taxon>Pseudomonadati</taxon>
        <taxon>Pseudomonadota</taxon>
        <taxon>Alphaproteobacteria</taxon>
        <taxon>Sphingomonadales</taxon>
        <taxon>Sphingomonadaceae</taxon>
        <taxon>Sphingomonas</taxon>
    </lineage>
</organism>
<accession>A0A1I6M7I1</accession>
<dbReference type="InterPro" id="IPR019734">
    <property type="entry name" value="TPR_rpt"/>
</dbReference>
<dbReference type="InterPro" id="IPR026634">
    <property type="entry name" value="TPST-like"/>
</dbReference>
<name>A0A1I6M7I1_9SPHN</name>
<reference evidence="3 4" key="1">
    <citation type="submission" date="2016-10" db="EMBL/GenBank/DDBJ databases">
        <authorList>
            <person name="de Groot N.N."/>
        </authorList>
    </citation>
    <scope>NUCLEOTIDE SEQUENCE [LARGE SCALE GENOMIC DNA]</scope>
    <source>
        <strain evidence="3 4">S5-249</strain>
    </source>
</reference>
<dbReference type="Proteomes" id="UP000198824">
    <property type="component" value="Unassembled WGS sequence"/>
</dbReference>
<feature type="repeat" description="TPR" evidence="2">
    <location>
        <begin position="112"/>
        <end position="145"/>
    </location>
</feature>
<dbReference type="GO" id="GO:0008476">
    <property type="term" value="F:protein-tyrosine sulfotransferase activity"/>
    <property type="evidence" value="ECO:0007669"/>
    <property type="project" value="InterPro"/>
</dbReference>
<dbReference type="Pfam" id="PF14559">
    <property type="entry name" value="TPR_19"/>
    <property type="match status" value="1"/>
</dbReference>
<dbReference type="AlphaFoldDB" id="A0A1I6M7I1"/>
<dbReference type="PANTHER" id="PTHR12788">
    <property type="entry name" value="PROTEIN-TYROSINE SULFOTRANSFERASE 2"/>
    <property type="match status" value="1"/>
</dbReference>
<dbReference type="Pfam" id="PF13469">
    <property type="entry name" value="Sulfotransfer_3"/>
    <property type="match status" value="1"/>
</dbReference>
<dbReference type="Gene3D" id="3.40.50.300">
    <property type="entry name" value="P-loop containing nucleotide triphosphate hydrolases"/>
    <property type="match status" value="1"/>
</dbReference>
<evidence type="ECO:0000313" key="3">
    <source>
        <dbReference type="EMBL" id="SFS11472.1"/>
    </source>
</evidence>
<feature type="repeat" description="TPR" evidence="2">
    <location>
        <begin position="78"/>
        <end position="111"/>
    </location>
</feature>
<dbReference type="SMART" id="SM00028">
    <property type="entry name" value="TPR"/>
    <property type="match status" value="5"/>
</dbReference>
<dbReference type="InterPro" id="IPR027417">
    <property type="entry name" value="P-loop_NTPase"/>
</dbReference>
<dbReference type="OrthoDB" id="9800698at2"/>
<dbReference type="PROSITE" id="PS50005">
    <property type="entry name" value="TPR"/>
    <property type="match status" value="2"/>
</dbReference>
<dbReference type="PANTHER" id="PTHR12788:SF10">
    <property type="entry name" value="PROTEIN-TYROSINE SULFOTRANSFERASE"/>
    <property type="match status" value="1"/>
</dbReference>
<gene>
    <name evidence="3" type="ORF">SAMN05192580_3587</name>
</gene>
<evidence type="ECO:0000256" key="2">
    <source>
        <dbReference type="PROSITE-ProRule" id="PRU00339"/>
    </source>
</evidence>
<evidence type="ECO:0000256" key="1">
    <source>
        <dbReference type="ARBA" id="ARBA00022679"/>
    </source>
</evidence>
<protein>
    <submittedName>
        <fullName evidence="3">Tetratricopeptide repeat-containing protein</fullName>
    </submittedName>
</protein>
<keyword evidence="1" id="KW-0808">Transferase</keyword>
<proteinExistence type="predicted"/>
<dbReference type="STRING" id="1166337.SAMN05192580_3587"/>
<dbReference type="RefSeq" id="WP_093316694.1">
    <property type="nucleotide sequence ID" value="NZ_FOZG01000003.1"/>
</dbReference>